<evidence type="ECO:0000313" key="3">
    <source>
        <dbReference type="EMBL" id="KAL1626788.1"/>
    </source>
</evidence>
<feature type="region of interest" description="Disordered" evidence="1">
    <location>
        <begin position="248"/>
        <end position="277"/>
    </location>
</feature>
<feature type="compositionally biased region" description="Basic and acidic residues" evidence="1">
    <location>
        <begin position="250"/>
        <end position="268"/>
    </location>
</feature>
<proteinExistence type="predicted"/>
<gene>
    <name evidence="3" type="ORF">SLS56_006690</name>
</gene>
<comment type="caution">
    <text evidence="3">The sequence shown here is derived from an EMBL/GenBank/DDBJ whole genome shotgun (WGS) entry which is preliminary data.</text>
</comment>
<feature type="region of interest" description="Disordered" evidence="1">
    <location>
        <begin position="102"/>
        <end position="159"/>
    </location>
</feature>
<reference evidence="3 4" key="1">
    <citation type="submission" date="2024-02" db="EMBL/GenBank/DDBJ databases">
        <title>De novo assembly and annotation of 12 fungi associated with fruit tree decline syndrome in Ontario, Canada.</title>
        <authorList>
            <person name="Sulman M."/>
            <person name="Ellouze W."/>
            <person name="Ilyukhin E."/>
        </authorList>
    </citation>
    <scope>NUCLEOTIDE SEQUENCE [LARGE SCALE GENOMIC DNA]</scope>
    <source>
        <strain evidence="3 4">M1-105</strain>
    </source>
</reference>
<keyword evidence="2" id="KW-1133">Transmembrane helix</keyword>
<protein>
    <submittedName>
        <fullName evidence="3">Uncharacterized protein</fullName>
    </submittedName>
</protein>
<feature type="compositionally biased region" description="Low complexity" evidence="1">
    <location>
        <begin position="302"/>
        <end position="312"/>
    </location>
</feature>
<feature type="region of interest" description="Disordered" evidence="1">
    <location>
        <begin position="1"/>
        <end position="22"/>
    </location>
</feature>
<accession>A0ABR3SQ45</accession>
<dbReference type="Proteomes" id="UP001521116">
    <property type="component" value="Unassembled WGS sequence"/>
</dbReference>
<keyword evidence="4" id="KW-1185">Reference proteome</keyword>
<keyword evidence="2" id="KW-0812">Transmembrane</keyword>
<feature type="region of interest" description="Disordered" evidence="1">
    <location>
        <begin position="298"/>
        <end position="318"/>
    </location>
</feature>
<evidence type="ECO:0000313" key="4">
    <source>
        <dbReference type="Proteomes" id="UP001521116"/>
    </source>
</evidence>
<feature type="transmembrane region" description="Helical" evidence="2">
    <location>
        <begin position="215"/>
        <end position="242"/>
    </location>
</feature>
<feature type="compositionally biased region" description="Basic and acidic residues" evidence="1">
    <location>
        <begin position="112"/>
        <end position="121"/>
    </location>
</feature>
<dbReference type="EMBL" id="JAJVDC020000079">
    <property type="protein sequence ID" value="KAL1626788.1"/>
    <property type="molecule type" value="Genomic_DNA"/>
</dbReference>
<evidence type="ECO:0000256" key="1">
    <source>
        <dbReference type="SAM" id="MobiDB-lite"/>
    </source>
</evidence>
<evidence type="ECO:0000256" key="2">
    <source>
        <dbReference type="SAM" id="Phobius"/>
    </source>
</evidence>
<name>A0ABR3SQ45_9PEZI</name>
<organism evidence="3 4">
    <name type="scientific">Neofusicoccum ribis</name>
    <dbReference type="NCBI Taxonomy" id="45134"/>
    <lineage>
        <taxon>Eukaryota</taxon>
        <taxon>Fungi</taxon>
        <taxon>Dikarya</taxon>
        <taxon>Ascomycota</taxon>
        <taxon>Pezizomycotina</taxon>
        <taxon>Dothideomycetes</taxon>
        <taxon>Dothideomycetes incertae sedis</taxon>
        <taxon>Botryosphaeriales</taxon>
        <taxon>Botryosphaeriaceae</taxon>
        <taxon>Neofusicoccum</taxon>
    </lineage>
</organism>
<sequence>MGRMQLQTRPIIGPNTTCGGPNSTSTGVCRDTCFSRYLVPLLLNPIHWNQSGTPMSARVNWTLPHWGDWSGRHIPFTSQVAEHTKSYGGAAEAAEVGRALMSAGPPSSTATDKAKPAKETPRTTARPHRFHTPVPRGGLGATATEMLTPRNPDADTVDPKGWSDEEKLWMYQNQLVKVKRTGGKNNPLVQAHNIVECYNLETCWDHCQRVKRRDFVFKMACLVVLGVFSLIAALGALARMAWVKRKERKERKAEEKRAEEERGDERSSALDPVAEDVDGAADDVVGWRRWLTLNRREASMATGSETTQSSEESVVRRA</sequence>
<keyword evidence="2" id="KW-0472">Membrane</keyword>